<dbReference type="AlphaFoldDB" id="A0A9W6JZ91"/>
<keyword evidence="3" id="KW-1185">Reference proteome</keyword>
<sequence length="141" mass="15984">MSRFAPAGAHPKRAYRGRPKAEGVRDEQHLQLLRQCPCLACGGEPAEAAHLKGSEPRHGKAQGTRHDRWCNPLCPDCHRNGPDCQHAGNERRWWERLGIDPFDVADRLWEASRRLRAQGETSTFIVETMSAIVRAARRRRG</sequence>
<protein>
    <submittedName>
        <fullName evidence="2">Uncharacterized protein</fullName>
    </submittedName>
</protein>
<accession>A0A9W6JZ91</accession>
<feature type="region of interest" description="Disordered" evidence="1">
    <location>
        <begin position="1"/>
        <end position="23"/>
    </location>
</feature>
<evidence type="ECO:0000313" key="3">
    <source>
        <dbReference type="Proteomes" id="UP001143330"/>
    </source>
</evidence>
<dbReference type="Pfam" id="PF06147">
    <property type="entry name" value="DUF968"/>
    <property type="match status" value="1"/>
</dbReference>
<evidence type="ECO:0000313" key="2">
    <source>
        <dbReference type="EMBL" id="GLK86641.1"/>
    </source>
</evidence>
<reference evidence="2" key="1">
    <citation type="journal article" date="2014" name="Int. J. Syst. Evol. Microbiol.">
        <title>Complete genome sequence of Corynebacterium casei LMG S-19264T (=DSM 44701T), isolated from a smear-ripened cheese.</title>
        <authorList>
            <consortium name="US DOE Joint Genome Institute (JGI-PGF)"/>
            <person name="Walter F."/>
            <person name="Albersmeier A."/>
            <person name="Kalinowski J."/>
            <person name="Ruckert C."/>
        </authorList>
    </citation>
    <scope>NUCLEOTIDE SEQUENCE</scope>
    <source>
        <strain evidence="2">VKM B-2789</strain>
    </source>
</reference>
<comment type="caution">
    <text evidence="2">The sequence shown here is derived from an EMBL/GenBank/DDBJ whole genome shotgun (WGS) entry which is preliminary data.</text>
</comment>
<reference evidence="2" key="2">
    <citation type="submission" date="2023-01" db="EMBL/GenBank/DDBJ databases">
        <authorList>
            <person name="Sun Q."/>
            <person name="Evtushenko L."/>
        </authorList>
    </citation>
    <scope>NUCLEOTIDE SEQUENCE</scope>
    <source>
        <strain evidence="2">VKM B-2789</strain>
    </source>
</reference>
<name>A0A9W6JZ91_9HYPH</name>
<dbReference type="InterPro" id="IPR010373">
    <property type="entry name" value="DUF968"/>
</dbReference>
<organism evidence="2 3">
    <name type="scientific">Ancylobacter defluvii</name>
    <dbReference type="NCBI Taxonomy" id="1282440"/>
    <lineage>
        <taxon>Bacteria</taxon>
        <taxon>Pseudomonadati</taxon>
        <taxon>Pseudomonadota</taxon>
        <taxon>Alphaproteobacteria</taxon>
        <taxon>Hyphomicrobiales</taxon>
        <taxon>Xanthobacteraceae</taxon>
        <taxon>Ancylobacter</taxon>
    </lineage>
</organism>
<dbReference type="EMBL" id="BSFM01000021">
    <property type="protein sequence ID" value="GLK86641.1"/>
    <property type="molecule type" value="Genomic_DNA"/>
</dbReference>
<dbReference type="Proteomes" id="UP001143330">
    <property type="component" value="Unassembled WGS sequence"/>
</dbReference>
<dbReference type="RefSeq" id="WP_213363679.1">
    <property type="nucleotide sequence ID" value="NZ_BSFM01000021.1"/>
</dbReference>
<gene>
    <name evidence="2" type="ORF">GCM10017653_47110</name>
</gene>
<evidence type="ECO:0000256" key="1">
    <source>
        <dbReference type="SAM" id="MobiDB-lite"/>
    </source>
</evidence>
<proteinExistence type="predicted"/>